<keyword evidence="1" id="KW-0812">Transmembrane</keyword>
<keyword evidence="1" id="KW-1133">Transmembrane helix</keyword>
<dbReference type="InterPro" id="IPR017850">
    <property type="entry name" value="Alkaline_phosphatase_core_sf"/>
</dbReference>
<comment type="caution">
    <text evidence="2">The sequence shown here is derived from an EMBL/GenBank/DDBJ whole genome shotgun (WGS) entry which is preliminary data.</text>
</comment>
<reference evidence="2 3" key="1">
    <citation type="journal article" date="2015" name="Microbiome">
        <title>Genomic resolution of linkages in carbon, nitrogen, and sulfur cycling among widespread estuary sediment bacteria.</title>
        <authorList>
            <person name="Baker B.J."/>
            <person name="Lazar C.S."/>
            <person name="Teske A.P."/>
            <person name="Dick G.J."/>
        </authorList>
    </citation>
    <scope>NUCLEOTIDE SEQUENCE [LARGE SCALE GENOMIC DNA]</scope>
    <source>
        <strain evidence="2">DG_54_3</strain>
    </source>
</reference>
<dbReference type="AlphaFoldDB" id="A0A0S7XS95"/>
<protein>
    <submittedName>
        <fullName evidence="2">Nucleotide pyrophosphatase</fullName>
    </submittedName>
</protein>
<feature type="transmembrane region" description="Helical" evidence="1">
    <location>
        <begin position="26"/>
        <end position="49"/>
    </location>
</feature>
<feature type="non-terminal residue" evidence="2">
    <location>
        <position position="358"/>
    </location>
</feature>
<proteinExistence type="predicted"/>
<organism evidence="2 3">
    <name type="scientific">candidate division WOR-1 bacterium DG_54_3</name>
    <dbReference type="NCBI Taxonomy" id="1703775"/>
    <lineage>
        <taxon>Bacteria</taxon>
        <taxon>Bacillati</taxon>
        <taxon>Saganbacteria</taxon>
    </lineage>
</organism>
<gene>
    <name evidence="2" type="ORF">AMJ44_10550</name>
</gene>
<dbReference type="InterPro" id="IPR002591">
    <property type="entry name" value="Phosphodiest/P_Trfase"/>
</dbReference>
<dbReference type="EMBL" id="LIZX01000125">
    <property type="protein sequence ID" value="KPJ65303.1"/>
    <property type="molecule type" value="Genomic_DNA"/>
</dbReference>
<evidence type="ECO:0000313" key="2">
    <source>
        <dbReference type="EMBL" id="KPJ65303.1"/>
    </source>
</evidence>
<dbReference type="Proteomes" id="UP000051861">
    <property type="component" value="Unassembled WGS sequence"/>
</dbReference>
<keyword evidence="1" id="KW-0472">Membrane</keyword>
<sequence length="358" mass="39263">MAAALLISLPPDQVHAYIGPGAGFAVAGSILVMFTAILSAMFVLLTWPIRYIVKAIRSRRVFARSRIKKVVVLGLDGLDYELTKKWLDEGKLPNFAKLRDQGCFKPLATTIPAISPVAWSSFQTGSNPGKHNIFDFLTRDRKTYAAKLSSTDIKGPSRMLSLGKYNIPLESPDIRLLRKGVPFWKTLGDQGIFSSVIRVPVTFPAEKFYGVQLSAMCVPDLRGTQGMFSYYSTKSRGNGQSTGGENFHVTRDGTTIKGELVGPKNPTLKKANLLKCPFVVTVNGPESATLKVNGKTCRLNKGAYSDWVKVKFKASLGVKISGICKFLLINAQPEFKLYVTPINLDPEKPAMPISYPPV</sequence>
<dbReference type="Pfam" id="PF01663">
    <property type="entry name" value="Phosphodiest"/>
    <property type="match status" value="1"/>
</dbReference>
<evidence type="ECO:0000256" key="1">
    <source>
        <dbReference type="SAM" id="Phobius"/>
    </source>
</evidence>
<name>A0A0S7XS95_UNCSA</name>
<dbReference type="Gene3D" id="3.40.720.10">
    <property type="entry name" value="Alkaline Phosphatase, subunit A"/>
    <property type="match status" value="1"/>
</dbReference>
<accession>A0A0S7XS95</accession>
<evidence type="ECO:0000313" key="3">
    <source>
        <dbReference type="Proteomes" id="UP000051861"/>
    </source>
</evidence>
<dbReference type="SUPFAM" id="SSF53649">
    <property type="entry name" value="Alkaline phosphatase-like"/>
    <property type="match status" value="1"/>
</dbReference>